<feature type="compositionally biased region" description="Low complexity" evidence="5">
    <location>
        <begin position="210"/>
        <end position="236"/>
    </location>
</feature>
<keyword evidence="4" id="KW-0175">Coiled coil</keyword>
<evidence type="ECO:0000313" key="9">
    <source>
        <dbReference type="EMBL" id="EAR84229.2"/>
    </source>
</evidence>
<evidence type="ECO:0000256" key="4">
    <source>
        <dbReference type="SAM" id="Coils"/>
    </source>
</evidence>
<dbReference type="OrthoDB" id="342406at2759"/>
<dbReference type="InterPro" id="IPR009057">
    <property type="entry name" value="Homeodomain-like_sf"/>
</dbReference>
<dbReference type="RefSeq" id="XP_001031892.2">
    <property type="nucleotide sequence ID" value="XM_001031892.2"/>
</dbReference>
<feature type="compositionally biased region" description="Polar residues" evidence="5">
    <location>
        <begin position="237"/>
        <end position="269"/>
    </location>
</feature>
<dbReference type="AlphaFoldDB" id="Q22FZ7"/>
<feature type="compositionally biased region" description="Polar residues" evidence="5">
    <location>
        <begin position="658"/>
        <end position="672"/>
    </location>
</feature>
<feature type="domain" description="HTH myb-type" evidence="8">
    <location>
        <begin position="266"/>
        <end position="316"/>
    </location>
</feature>
<accession>Q22FZ7</accession>
<evidence type="ECO:0000256" key="2">
    <source>
        <dbReference type="ARBA" id="ARBA00023163"/>
    </source>
</evidence>
<dbReference type="PROSITE" id="PS51294">
    <property type="entry name" value="HTH_MYB"/>
    <property type="match status" value="1"/>
</dbReference>
<evidence type="ECO:0000259" key="7">
    <source>
        <dbReference type="PROSITE" id="PS51293"/>
    </source>
</evidence>
<feature type="compositionally biased region" description="Low complexity" evidence="5">
    <location>
        <begin position="646"/>
        <end position="657"/>
    </location>
</feature>
<dbReference type="InterPro" id="IPR017930">
    <property type="entry name" value="Myb_dom"/>
</dbReference>
<dbReference type="SUPFAM" id="SSF46689">
    <property type="entry name" value="Homeodomain-like"/>
    <property type="match status" value="1"/>
</dbReference>
<feature type="region of interest" description="Disordered" evidence="5">
    <location>
        <begin position="318"/>
        <end position="369"/>
    </location>
</feature>
<dbReference type="SMART" id="SM00717">
    <property type="entry name" value="SANT"/>
    <property type="match status" value="1"/>
</dbReference>
<reference evidence="10" key="1">
    <citation type="journal article" date="2006" name="PLoS Biol.">
        <title>Macronuclear genome sequence of the ciliate Tetrahymena thermophila, a model eukaryote.</title>
        <authorList>
            <person name="Eisen J.A."/>
            <person name="Coyne R.S."/>
            <person name="Wu M."/>
            <person name="Wu D."/>
            <person name="Thiagarajan M."/>
            <person name="Wortman J.R."/>
            <person name="Badger J.H."/>
            <person name="Ren Q."/>
            <person name="Amedeo P."/>
            <person name="Jones K.M."/>
            <person name="Tallon L.J."/>
            <person name="Delcher A.L."/>
            <person name="Salzberg S.L."/>
            <person name="Silva J.C."/>
            <person name="Haas B.J."/>
            <person name="Majoros W.H."/>
            <person name="Farzad M."/>
            <person name="Carlton J.M."/>
            <person name="Smith R.K. Jr."/>
            <person name="Garg J."/>
            <person name="Pearlman R.E."/>
            <person name="Karrer K.M."/>
            <person name="Sun L."/>
            <person name="Manning G."/>
            <person name="Elde N.C."/>
            <person name="Turkewitz A.P."/>
            <person name="Asai D.J."/>
            <person name="Wilkes D.E."/>
            <person name="Wang Y."/>
            <person name="Cai H."/>
            <person name="Collins K."/>
            <person name="Stewart B.A."/>
            <person name="Lee S.R."/>
            <person name="Wilamowska K."/>
            <person name="Weinberg Z."/>
            <person name="Ruzzo W.L."/>
            <person name="Wloga D."/>
            <person name="Gaertig J."/>
            <person name="Frankel J."/>
            <person name="Tsao C.-C."/>
            <person name="Gorovsky M.A."/>
            <person name="Keeling P.J."/>
            <person name="Waller R.F."/>
            <person name="Patron N.J."/>
            <person name="Cherry J.M."/>
            <person name="Stover N.A."/>
            <person name="Krieger C.J."/>
            <person name="del Toro C."/>
            <person name="Ryder H.F."/>
            <person name="Williamson S.C."/>
            <person name="Barbeau R.A."/>
            <person name="Hamilton E.P."/>
            <person name="Orias E."/>
        </authorList>
    </citation>
    <scope>NUCLEOTIDE SEQUENCE [LARGE SCALE GENOMIC DNA]</scope>
    <source>
        <strain evidence="10">SB210</strain>
    </source>
</reference>
<protein>
    <submittedName>
        <fullName evidence="9">Myb-like DNA-binding domain, shaqkyf class protein</fullName>
    </submittedName>
</protein>
<dbReference type="InterPro" id="IPR017884">
    <property type="entry name" value="SANT_dom"/>
</dbReference>
<feature type="compositionally biased region" description="Basic and acidic residues" evidence="5">
    <location>
        <begin position="582"/>
        <end position="595"/>
    </location>
</feature>
<keyword evidence="10" id="KW-1185">Reference proteome</keyword>
<evidence type="ECO:0000259" key="6">
    <source>
        <dbReference type="PROSITE" id="PS50090"/>
    </source>
</evidence>
<feature type="region of interest" description="Disordered" evidence="5">
    <location>
        <begin position="210"/>
        <end position="272"/>
    </location>
</feature>
<name>Q22FZ7_TETTS</name>
<dbReference type="Pfam" id="PF00249">
    <property type="entry name" value="Myb_DNA-binding"/>
    <property type="match status" value="1"/>
</dbReference>
<feature type="region of interest" description="Disordered" evidence="5">
    <location>
        <begin position="546"/>
        <end position="690"/>
    </location>
</feature>
<dbReference type="eggNOG" id="KOG0724">
    <property type="taxonomic scope" value="Eukaryota"/>
</dbReference>
<feature type="compositionally biased region" description="Polar residues" evidence="5">
    <location>
        <begin position="546"/>
        <end position="560"/>
    </location>
</feature>
<dbReference type="GO" id="GO:0003677">
    <property type="term" value="F:DNA binding"/>
    <property type="evidence" value="ECO:0007669"/>
    <property type="project" value="UniProtKB-KW"/>
</dbReference>
<evidence type="ECO:0000259" key="8">
    <source>
        <dbReference type="PROSITE" id="PS51294"/>
    </source>
</evidence>
<feature type="compositionally biased region" description="Low complexity" evidence="5">
    <location>
        <begin position="321"/>
        <end position="334"/>
    </location>
</feature>
<evidence type="ECO:0000256" key="1">
    <source>
        <dbReference type="ARBA" id="ARBA00023015"/>
    </source>
</evidence>
<dbReference type="PROSITE" id="PS50090">
    <property type="entry name" value="MYB_LIKE"/>
    <property type="match status" value="1"/>
</dbReference>
<feature type="domain" description="Myb-like" evidence="6">
    <location>
        <begin position="268"/>
        <end position="312"/>
    </location>
</feature>
<dbReference type="EMBL" id="GG662576">
    <property type="protein sequence ID" value="EAR84229.2"/>
    <property type="molecule type" value="Genomic_DNA"/>
</dbReference>
<dbReference type="Proteomes" id="UP000009168">
    <property type="component" value="Unassembled WGS sequence"/>
</dbReference>
<keyword evidence="1" id="KW-0805">Transcription regulation</keyword>
<gene>
    <name evidence="9" type="ORF">TTHERM_00721600</name>
</gene>
<dbReference type="InterPro" id="IPR006447">
    <property type="entry name" value="Myb_dom_plants"/>
</dbReference>
<feature type="domain" description="SANT" evidence="7">
    <location>
        <begin position="265"/>
        <end position="316"/>
    </location>
</feature>
<evidence type="ECO:0000256" key="3">
    <source>
        <dbReference type="ARBA" id="ARBA00023242"/>
    </source>
</evidence>
<dbReference type="HOGENOM" id="CLU_311816_0_0_1"/>
<dbReference type="GeneID" id="7838110"/>
<feature type="compositionally biased region" description="Low complexity" evidence="5">
    <location>
        <begin position="673"/>
        <end position="690"/>
    </location>
</feature>
<feature type="coiled-coil region" evidence="4">
    <location>
        <begin position="399"/>
        <end position="427"/>
    </location>
</feature>
<dbReference type="PROSITE" id="PS51293">
    <property type="entry name" value="SANT"/>
    <property type="match status" value="1"/>
</dbReference>
<keyword evidence="9" id="KW-0238">DNA-binding</keyword>
<proteinExistence type="predicted"/>
<dbReference type="KEGG" id="tet:TTHERM_00721600"/>
<dbReference type="Gene3D" id="1.10.10.60">
    <property type="entry name" value="Homeodomain-like"/>
    <property type="match status" value="1"/>
</dbReference>
<feature type="compositionally biased region" description="Polar residues" evidence="5">
    <location>
        <begin position="596"/>
        <end position="629"/>
    </location>
</feature>
<keyword evidence="3" id="KW-0539">Nucleus</keyword>
<evidence type="ECO:0000256" key="5">
    <source>
        <dbReference type="SAM" id="MobiDB-lite"/>
    </source>
</evidence>
<dbReference type="InterPro" id="IPR001005">
    <property type="entry name" value="SANT/Myb"/>
</dbReference>
<dbReference type="InParanoid" id="Q22FZ7"/>
<keyword evidence="2" id="KW-0804">Transcription</keyword>
<dbReference type="STRING" id="312017.Q22FZ7"/>
<organism evidence="9 10">
    <name type="scientific">Tetrahymena thermophila (strain SB210)</name>
    <dbReference type="NCBI Taxonomy" id="312017"/>
    <lineage>
        <taxon>Eukaryota</taxon>
        <taxon>Sar</taxon>
        <taxon>Alveolata</taxon>
        <taxon>Ciliophora</taxon>
        <taxon>Intramacronucleata</taxon>
        <taxon>Oligohymenophorea</taxon>
        <taxon>Hymenostomatida</taxon>
        <taxon>Tetrahymenina</taxon>
        <taxon>Tetrahymenidae</taxon>
        <taxon>Tetrahymena</taxon>
    </lineage>
</organism>
<dbReference type="NCBIfam" id="TIGR01557">
    <property type="entry name" value="myb_SHAQKYF"/>
    <property type="match status" value="1"/>
</dbReference>
<dbReference type="CDD" id="cd00167">
    <property type="entry name" value="SANT"/>
    <property type="match status" value="1"/>
</dbReference>
<evidence type="ECO:0000313" key="10">
    <source>
        <dbReference type="Proteomes" id="UP000009168"/>
    </source>
</evidence>
<sequence>MLPQNNQIDIAQILKDFYIPENSLATNRIHTNNLFQTGLTQQQQQIISLLNCQQQSQQLQSPQSQELQERLNLYLHQQQLQIQQQQIQLSDLVALSAQLSAGNPALFNNALTQQSTPNQMNIEITQQPQGINHLNKQINLLTESNPISNAFNNTAQANTMSKTAQPSFNYSSSAQNMIFQNLQNQLTTPSSRSIIESFSEQNSQSNISIQKSNFSQNPNSNVSANNSDNAANSTINKSPSATQNSVNQPVKSINYNNTIQNPNGSNTGRWTREEHLRFVKGLGMYGKNWKKVEEYVGTRSGAQIRSHAQKFFNKIQRENAKSNSKSGNNGKNGNLQSEDSFPQMRKRQQSTQSNYSCDFASDDGEGENDLQNQNQLEEIVPQQSKQKDAKEWLHYYKLLQQTCQQNLEAQKQNKNLSEEQIQQQEEQLKKIQIFIQLLSACDNINQHIDCASPMSQGSPMASLLPFSFDNLNINSPLMNASPGQQQNLKPQDPHQIADINSFSLDSNQGDHTKFGQNLSKQSNFGLNSKQMHFGSLFKKYHEANSDFNDQQSNTSQNSVESKIEGKNESFSNNPCGIIQSKLKIDNQTKTQRESETQISNRQLSKSTDIQTNSRVSKISSNSVEESNLQDGEDEEEISEQATNRPNNLSNSAISSNNDQNSTFSTPENQKLANQGNGNQNNSNNSQNNYFNNFQFVGENIDIESDFSKIKNLSNQQQGENQNQKKQLSPKLIKKNSERHNIVVPIASPSLESKKTPFFSAQCTPIKGLNDNDSDSLSNSSHSSFKLEPSFFIFFMKKYGKYFLDSQQQSPKLSDLVNMNTQQYEQDCIIEDQSVERESSKSISQSSVTSSPIIKRRQATERAQNFMDLEEDYGSSEMPILRKKQSSFSAYSNQNKGLLSLYTNTDFNTNMISNEQAVSSPPINKYQCDLETTDDQKQLKIVNFRKKLKTADFTNNANFSLSLTQQQQHQ</sequence>